<reference evidence="3" key="1">
    <citation type="journal article" date="2014" name="Int. J. Syst. Evol. Microbiol.">
        <title>Complete genome of a new Firmicutes species belonging to the dominant human colonic microbiota ('Ruminococcus bicirculans') reveals two chromosomes and a selective capacity to utilize plant glucans.</title>
        <authorList>
            <consortium name="NISC Comparative Sequencing Program"/>
            <person name="Wegmann U."/>
            <person name="Louis P."/>
            <person name="Goesmann A."/>
            <person name="Henrissat B."/>
            <person name="Duncan S.H."/>
            <person name="Flint H.J."/>
        </authorList>
    </citation>
    <scope>NUCLEOTIDE SEQUENCE</scope>
    <source>
        <strain evidence="3">CGMCC 1.15931</strain>
    </source>
</reference>
<evidence type="ECO:0000256" key="1">
    <source>
        <dbReference type="SAM" id="Phobius"/>
    </source>
</evidence>
<reference evidence="4 5" key="3">
    <citation type="submission" date="2019-11" db="EMBL/GenBank/DDBJ databases">
        <title>Type strains purchased from KCTC, JCM and DSMZ.</title>
        <authorList>
            <person name="Lu H."/>
        </authorList>
    </citation>
    <scope>NUCLEOTIDE SEQUENCE [LARGE SCALE GENOMIC DNA]</scope>
    <source>
        <strain evidence="4 5">KCTC 52429</strain>
    </source>
</reference>
<dbReference type="Gene3D" id="3.30.565.10">
    <property type="entry name" value="Histidine kinase-like ATPase, C-terminal domain"/>
    <property type="match status" value="1"/>
</dbReference>
<dbReference type="EMBL" id="WNKZ01000122">
    <property type="protein sequence ID" value="MTV56005.1"/>
    <property type="molecule type" value="Genomic_DNA"/>
</dbReference>
<evidence type="ECO:0000313" key="6">
    <source>
        <dbReference type="Proteomes" id="UP000622638"/>
    </source>
</evidence>
<dbReference type="RefSeq" id="WP_170300234.1">
    <property type="nucleotide sequence ID" value="NZ_BMKG01000026.1"/>
</dbReference>
<feature type="transmembrane region" description="Helical" evidence="1">
    <location>
        <begin position="80"/>
        <end position="102"/>
    </location>
</feature>
<keyword evidence="4" id="KW-0418">Kinase</keyword>
<keyword evidence="1" id="KW-0472">Membrane</keyword>
<dbReference type="GO" id="GO:0000155">
    <property type="term" value="F:phosphorelay sensor kinase activity"/>
    <property type="evidence" value="ECO:0007669"/>
    <property type="project" value="InterPro"/>
</dbReference>
<dbReference type="InterPro" id="IPR010559">
    <property type="entry name" value="Sig_transdc_His_kin_internal"/>
</dbReference>
<dbReference type="InterPro" id="IPR050640">
    <property type="entry name" value="Bact_2-comp_sensor_kinase"/>
</dbReference>
<dbReference type="PANTHER" id="PTHR34220:SF7">
    <property type="entry name" value="SENSOR HISTIDINE KINASE YPDA"/>
    <property type="match status" value="1"/>
</dbReference>
<feature type="transmembrane region" description="Helical" evidence="1">
    <location>
        <begin position="14"/>
        <end position="34"/>
    </location>
</feature>
<evidence type="ECO:0000313" key="3">
    <source>
        <dbReference type="EMBL" id="GGC19271.1"/>
    </source>
</evidence>
<accession>A0A6I3T4Z4</accession>
<comment type="caution">
    <text evidence="4">The sequence shown here is derived from an EMBL/GenBank/DDBJ whole genome shotgun (WGS) entry which is preliminary data.</text>
</comment>
<dbReference type="AlphaFoldDB" id="A0A6I3T4Z4"/>
<protein>
    <submittedName>
        <fullName evidence="3 4">Histidine kinase</fullName>
    </submittedName>
</protein>
<feature type="transmembrane region" description="Helical" evidence="1">
    <location>
        <begin position="40"/>
        <end position="59"/>
    </location>
</feature>
<dbReference type="PANTHER" id="PTHR34220">
    <property type="entry name" value="SENSOR HISTIDINE KINASE YPDA"/>
    <property type="match status" value="1"/>
</dbReference>
<reference evidence="3" key="4">
    <citation type="submission" date="2024-05" db="EMBL/GenBank/DDBJ databases">
        <authorList>
            <person name="Sun Q."/>
            <person name="Zhou Y."/>
        </authorList>
    </citation>
    <scope>NUCLEOTIDE SEQUENCE</scope>
    <source>
        <strain evidence="3">CGMCC 1.15931</strain>
    </source>
</reference>
<feature type="transmembrane region" description="Helical" evidence="1">
    <location>
        <begin position="114"/>
        <end position="137"/>
    </location>
</feature>
<keyword evidence="1" id="KW-0812">Transmembrane</keyword>
<reference evidence="6" key="2">
    <citation type="journal article" date="2019" name="Int. J. Syst. Evol. Microbiol.">
        <title>The Global Catalogue of Microorganisms (GCM) 10K type strain sequencing project: providing services to taxonomists for standard genome sequencing and annotation.</title>
        <authorList>
            <consortium name="The Broad Institute Genomics Platform"/>
            <consortium name="The Broad Institute Genome Sequencing Center for Infectious Disease"/>
            <person name="Wu L."/>
            <person name="Ma J."/>
        </authorList>
    </citation>
    <scope>NUCLEOTIDE SEQUENCE [LARGE SCALE GENOMIC DNA]</scope>
    <source>
        <strain evidence="6">CGMCC 1.15931</strain>
    </source>
</reference>
<dbReference type="GO" id="GO:0016020">
    <property type="term" value="C:membrane"/>
    <property type="evidence" value="ECO:0007669"/>
    <property type="project" value="InterPro"/>
</dbReference>
<keyword evidence="6" id="KW-1185">Reference proteome</keyword>
<dbReference type="EMBL" id="BMKG01000026">
    <property type="protein sequence ID" value="GGC19271.1"/>
    <property type="molecule type" value="Genomic_DNA"/>
</dbReference>
<gene>
    <name evidence="3" type="ORF">GCM10011572_45940</name>
    <name evidence="4" type="ORF">GM672_25090</name>
</gene>
<organism evidence="4 5">
    <name type="scientific">Pseudoduganella buxea</name>
    <dbReference type="NCBI Taxonomy" id="1949069"/>
    <lineage>
        <taxon>Bacteria</taxon>
        <taxon>Pseudomonadati</taxon>
        <taxon>Pseudomonadota</taxon>
        <taxon>Betaproteobacteria</taxon>
        <taxon>Burkholderiales</taxon>
        <taxon>Oxalobacteraceae</taxon>
        <taxon>Telluria group</taxon>
        <taxon>Pseudoduganella</taxon>
    </lineage>
</organism>
<evidence type="ECO:0000313" key="5">
    <source>
        <dbReference type="Proteomes" id="UP000430634"/>
    </source>
</evidence>
<evidence type="ECO:0000313" key="4">
    <source>
        <dbReference type="EMBL" id="MTV56005.1"/>
    </source>
</evidence>
<dbReference type="Proteomes" id="UP000622638">
    <property type="component" value="Unassembled WGS sequence"/>
</dbReference>
<sequence>MTTPAPIETPRRIAWYWPCQIAGWTGVVLFNLSFGGLRQPTAAMVAVCLWGGCSGLLLSDGWHRLLRRRAAAAMPLPWPARAAGIMLLAVLQSTSMWLAFLLFQPFGAIQGYGWIPNAMLFWLGCFGAWTIFHAAVLSMRRARHAEAHALRLALQAKDVELRALQAQVNPHFFFNSLNSVRALIYEDADAAARMIDRLAELMRHALQAGHAHTVPLATELAAVEAYLAIEKIRFEQRLRCAIDVETGLAQTAIPPMALQTLVENAVKYGVEAGAAGSEIRIRAWQGDDTAWVEVANTGTLASSAGSTRVGIVNARKRLALVLGERATLDLNAEDGWVRATLCLPRAVPRETEAETAR</sequence>
<keyword evidence="1" id="KW-1133">Transmembrane helix</keyword>
<dbReference type="Pfam" id="PF06580">
    <property type="entry name" value="His_kinase"/>
    <property type="match status" value="1"/>
</dbReference>
<feature type="domain" description="Signal transduction histidine kinase internal region" evidence="2">
    <location>
        <begin position="160"/>
        <end position="238"/>
    </location>
</feature>
<evidence type="ECO:0000259" key="2">
    <source>
        <dbReference type="Pfam" id="PF06580"/>
    </source>
</evidence>
<dbReference type="Proteomes" id="UP000430634">
    <property type="component" value="Unassembled WGS sequence"/>
</dbReference>
<dbReference type="InterPro" id="IPR036890">
    <property type="entry name" value="HATPase_C_sf"/>
</dbReference>
<dbReference type="SUPFAM" id="SSF55874">
    <property type="entry name" value="ATPase domain of HSP90 chaperone/DNA topoisomerase II/histidine kinase"/>
    <property type="match status" value="1"/>
</dbReference>
<keyword evidence="4" id="KW-0808">Transferase</keyword>
<proteinExistence type="predicted"/>
<name>A0A6I3T4Z4_9BURK</name>